<feature type="domain" description="Aminotransferase-like plant mobile" evidence="3">
    <location>
        <begin position="70"/>
        <end position="183"/>
    </location>
</feature>
<dbReference type="PANTHER" id="PTHR46033:SF8">
    <property type="entry name" value="PROTEIN MAINTENANCE OF MERISTEMS-LIKE"/>
    <property type="match status" value="1"/>
</dbReference>
<dbReference type="InterPro" id="IPR044824">
    <property type="entry name" value="MAIN-like"/>
</dbReference>
<keyword evidence="2" id="KW-0472">Membrane</keyword>
<organism evidence="4 5">
    <name type="scientific">Kingdonia uniflora</name>
    <dbReference type="NCBI Taxonomy" id="39325"/>
    <lineage>
        <taxon>Eukaryota</taxon>
        <taxon>Viridiplantae</taxon>
        <taxon>Streptophyta</taxon>
        <taxon>Embryophyta</taxon>
        <taxon>Tracheophyta</taxon>
        <taxon>Spermatophyta</taxon>
        <taxon>Magnoliopsida</taxon>
        <taxon>Ranunculales</taxon>
        <taxon>Circaeasteraceae</taxon>
        <taxon>Kingdonia</taxon>
    </lineage>
</organism>
<reference evidence="4 5" key="1">
    <citation type="journal article" date="2020" name="IScience">
        <title>Genome Sequencing of the Endangered Kingdonia uniflora (Circaeasteraceae, Ranunculales) Reveals Potential Mechanisms of Evolutionary Specialization.</title>
        <authorList>
            <person name="Sun Y."/>
            <person name="Deng T."/>
            <person name="Zhang A."/>
            <person name="Moore M.J."/>
            <person name="Landis J.B."/>
            <person name="Lin N."/>
            <person name="Zhang H."/>
            <person name="Zhang X."/>
            <person name="Huang J."/>
            <person name="Zhang X."/>
            <person name="Sun H."/>
            <person name="Wang H."/>
        </authorList>
    </citation>
    <scope>NUCLEOTIDE SEQUENCE [LARGE SCALE GENOMIC DNA]</scope>
    <source>
        <strain evidence="4">TB1705</strain>
        <tissue evidence="4">Leaf</tissue>
    </source>
</reference>
<evidence type="ECO:0000259" key="3">
    <source>
        <dbReference type="Pfam" id="PF10536"/>
    </source>
</evidence>
<name>A0A7J7M9G5_9MAGN</name>
<feature type="transmembrane region" description="Helical" evidence="2">
    <location>
        <begin position="216"/>
        <end position="236"/>
    </location>
</feature>
<sequence>MGHSYTRRWSTKGCGRDLGRADVKNRDELQCRGSLDKVLKWYRWIAVYPMLKKLVDDMGFMDFCPINAGNSDNRLIHALVERWWPSTHTFHFPYGELGFTLLDFVMLTVISFGIGCELPYDERYSKLEEAKKIFPGITSSDMRYGNITISYLKKWQEPLNLRLHNYDSKMDIVYVQAFIAYMMGFDWGMPIMAALYRGLDEVLILRPGKVKKSITGFYAVLEYWFFEYCWVGMYLVKALRRPEERVASALSAQRVPLVSVPYGYNTLWYLGDWCMRQMAGIDSVPYDPPQEIMKFLRYDQELYQSLKDVDFYDGRDYLVPDVDYVTYWRLVHPNPKIGYSLATGDRRDMGWFMDMVGPNDQRRRIPIRVMQVPYPCPPTYIVDELWHQSQGMRYAVYENLRQLADSNTELRKELSRAQEVIRETSERLAEISISYQTELVV</sequence>
<accession>A0A7J7M9G5</accession>
<protein>
    <recommendedName>
        <fullName evidence="3">Aminotransferase-like plant mobile domain-containing protein</fullName>
    </recommendedName>
</protein>
<keyword evidence="1" id="KW-0175">Coiled coil</keyword>
<proteinExistence type="predicted"/>
<dbReference type="GO" id="GO:0010073">
    <property type="term" value="P:meristem maintenance"/>
    <property type="evidence" value="ECO:0007669"/>
    <property type="project" value="InterPro"/>
</dbReference>
<evidence type="ECO:0000256" key="1">
    <source>
        <dbReference type="SAM" id="Coils"/>
    </source>
</evidence>
<keyword evidence="2" id="KW-0812">Transmembrane</keyword>
<evidence type="ECO:0000313" key="4">
    <source>
        <dbReference type="EMBL" id="KAF6151531.1"/>
    </source>
</evidence>
<dbReference type="Proteomes" id="UP000541444">
    <property type="component" value="Unassembled WGS sequence"/>
</dbReference>
<feature type="transmembrane region" description="Helical" evidence="2">
    <location>
        <begin position="172"/>
        <end position="196"/>
    </location>
</feature>
<evidence type="ECO:0000313" key="5">
    <source>
        <dbReference type="Proteomes" id="UP000541444"/>
    </source>
</evidence>
<dbReference type="AlphaFoldDB" id="A0A7J7M9G5"/>
<dbReference type="Pfam" id="PF10536">
    <property type="entry name" value="PMD"/>
    <property type="match status" value="1"/>
</dbReference>
<dbReference type="EMBL" id="JACGCM010001690">
    <property type="protein sequence ID" value="KAF6151531.1"/>
    <property type="molecule type" value="Genomic_DNA"/>
</dbReference>
<keyword evidence="5" id="KW-1185">Reference proteome</keyword>
<keyword evidence="2" id="KW-1133">Transmembrane helix</keyword>
<gene>
    <name evidence="4" type="ORF">GIB67_016343</name>
</gene>
<feature type="coiled-coil region" evidence="1">
    <location>
        <begin position="400"/>
        <end position="427"/>
    </location>
</feature>
<dbReference type="PANTHER" id="PTHR46033">
    <property type="entry name" value="PROTEIN MAIN-LIKE 2"/>
    <property type="match status" value="1"/>
</dbReference>
<evidence type="ECO:0000256" key="2">
    <source>
        <dbReference type="SAM" id="Phobius"/>
    </source>
</evidence>
<dbReference type="InterPro" id="IPR019557">
    <property type="entry name" value="AminoTfrase-like_pln_mobile"/>
</dbReference>
<comment type="caution">
    <text evidence="4">The sequence shown here is derived from an EMBL/GenBank/DDBJ whole genome shotgun (WGS) entry which is preliminary data.</text>
</comment>